<evidence type="ECO:0000313" key="2">
    <source>
        <dbReference type="Proteomes" id="UP000002280"/>
    </source>
</evidence>
<dbReference type="STRING" id="13616.ENSMODP00000049815"/>
<proteinExistence type="predicted"/>
<reference evidence="1" key="3">
    <citation type="submission" date="2025-09" db="UniProtKB">
        <authorList>
            <consortium name="Ensembl"/>
        </authorList>
    </citation>
    <scope>IDENTIFICATION</scope>
</reference>
<dbReference type="Bgee" id="ENSMODG00000045895">
    <property type="expression patterns" value="Expressed in blood and 17 other cell types or tissues"/>
</dbReference>
<dbReference type="InParanoid" id="A0A5F8GQT8"/>
<protein>
    <submittedName>
        <fullName evidence="1">Uncharacterized protein</fullName>
    </submittedName>
</protein>
<accession>A0A5F8GQT8</accession>
<organism evidence="1 2">
    <name type="scientific">Monodelphis domestica</name>
    <name type="common">Gray short-tailed opossum</name>
    <dbReference type="NCBI Taxonomy" id="13616"/>
    <lineage>
        <taxon>Eukaryota</taxon>
        <taxon>Metazoa</taxon>
        <taxon>Chordata</taxon>
        <taxon>Craniata</taxon>
        <taxon>Vertebrata</taxon>
        <taxon>Euteleostomi</taxon>
        <taxon>Mammalia</taxon>
        <taxon>Metatheria</taxon>
        <taxon>Didelphimorphia</taxon>
        <taxon>Didelphidae</taxon>
        <taxon>Monodelphis</taxon>
    </lineage>
</organism>
<reference evidence="1 2" key="1">
    <citation type="journal article" date="2007" name="Nature">
        <title>Genome of the marsupial Monodelphis domestica reveals innovation in non-coding sequences.</title>
        <authorList>
            <person name="Mikkelsen T.S."/>
            <person name="Wakefield M.J."/>
            <person name="Aken B."/>
            <person name="Amemiya C.T."/>
            <person name="Chang J.L."/>
            <person name="Duke S."/>
            <person name="Garber M."/>
            <person name="Gentles A.J."/>
            <person name="Goodstadt L."/>
            <person name="Heger A."/>
            <person name="Jurka J."/>
            <person name="Kamal M."/>
            <person name="Mauceli E."/>
            <person name="Searle S.M."/>
            <person name="Sharpe T."/>
            <person name="Baker M.L."/>
            <person name="Batzer M.A."/>
            <person name="Benos P.V."/>
            <person name="Belov K."/>
            <person name="Clamp M."/>
            <person name="Cook A."/>
            <person name="Cuff J."/>
            <person name="Das R."/>
            <person name="Davidow L."/>
            <person name="Deakin J.E."/>
            <person name="Fazzari M.J."/>
            <person name="Glass J.L."/>
            <person name="Grabherr M."/>
            <person name="Greally J.M."/>
            <person name="Gu W."/>
            <person name="Hore T.A."/>
            <person name="Huttley G.A."/>
            <person name="Kleber M."/>
            <person name="Jirtle R.L."/>
            <person name="Koina E."/>
            <person name="Lee J.T."/>
            <person name="Mahony S."/>
            <person name="Marra M.A."/>
            <person name="Miller R.D."/>
            <person name="Nicholls R.D."/>
            <person name="Oda M."/>
            <person name="Papenfuss A.T."/>
            <person name="Parra Z.E."/>
            <person name="Pollock D.D."/>
            <person name="Ray D.A."/>
            <person name="Schein J.E."/>
            <person name="Speed T.P."/>
            <person name="Thompson K."/>
            <person name="VandeBerg J.L."/>
            <person name="Wade C.M."/>
            <person name="Walker J.A."/>
            <person name="Waters P.D."/>
            <person name="Webber C."/>
            <person name="Weidman J.R."/>
            <person name="Xie X."/>
            <person name="Zody M.C."/>
            <person name="Baldwin J."/>
            <person name="Abdouelleil A."/>
            <person name="Abdulkadir J."/>
            <person name="Abebe A."/>
            <person name="Abera B."/>
            <person name="Abreu J."/>
            <person name="Acer S.C."/>
            <person name="Aftuck L."/>
            <person name="Alexander A."/>
            <person name="An P."/>
            <person name="Anderson E."/>
            <person name="Anderson S."/>
            <person name="Arachi H."/>
            <person name="Azer M."/>
            <person name="Bachantsang P."/>
            <person name="Barry A."/>
            <person name="Bayul T."/>
            <person name="Berlin A."/>
            <person name="Bessette D."/>
            <person name="Bloom T."/>
            <person name="Bloom T."/>
            <person name="Boguslavskiy L."/>
            <person name="Bonnet C."/>
            <person name="Boukhgalter B."/>
            <person name="Bourzgui I."/>
            <person name="Brown A."/>
            <person name="Cahill P."/>
            <person name="Channer S."/>
            <person name="Cheshatsang Y."/>
            <person name="Chuda L."/>
            <person name="Citroen M."/>
            <person name="Collymore A."/>
            <person name="Cooke P."/>
            <person name="Costello M."/>
            <person name="D'Aco K."/>
            <person name="Daza R."/>
            <person name="De Haan G."/>
            <person name="DeGray S."/>
            <person name="DeMaso C."/>
            <person name="Dhargay N."/>
            <person name="Dooley K."/>
            <person name="Dooley E."/>
            <person name="Doricent M."/>
            <person name="Dorje P."/>
            <person name="Dorjee K."/>
            <person name="Dupes A."/>
            <person name="Elong R."/>
            <person name="Falk J."/>
            <person name="Farina A."/>
            <person name="Faro S."/>
            <person name="Ferguson D."/>
            <person name="Fisher S."/>
            <person name="Foley C.D."/>
            <person name="Franke A."/>
            <person name="Friedrich D."/>
            <person name="Gadbois L."/>
            <person name="Gearin G."/>
            <person name="Gearin C.R."/>
            <person name="Giannoukos G."/>
            <person name="Goode T."/>
            <person name="Graham J."/>
            <person name="Grandbois E."/>
            <person name="Grewal S."/>
            <person name="Gyaltsen K."/>
            <person name="Hafez N."/>
            <person name="Hagos B."/>
            <person name="Hall J."/>
            <person name="Henson C."/>
            <person name="Hollinger A."/>
            <person name="Honan T."/>
            <person name="Huard M.D."/>
            <person name="Hughes L."/>
            <person name="Hurhula B."/>
            <person name="Husby M.E."/>
            <person name="Kamat A."/>
            <person name="Kanga B."/>
            <person name="Kashin S."/>
            <person name="Khazanovich D."/>
            <person name="Kisner P."/>
            <person name="Lance K."/>
            <person name="Lara M."/>
            <person name="Lee W."/>
            <person name="Lennon N."/>
            <person name="Letendre F."/>
            <person name="LeVine R."/>
            <person name="Lipovsky A."/>
            <person name="Liu X."/>
            <person name="Liu J."/>
            <person name="Liu S."/>
            <person name="Lokyitsang T."/>
            <person name="Lokyitsang Y."/>
            <person name="Lubonja R."/>
            <person name="Lui A."/>
            <person name="MacDonald P."/>
            <person name="Magnisalis V."/>
            <person name="Maru K."/>
            <person name="Matthews C."/>
            <person name="McCusker W."/>
            <person name="McDonough S."/>
            <person name="Mehta T."/>
            <person name="Meldrim J."/>
            <person name="Meneus L."/>
            <person name="Mihai O."/>
            <person name="Mihalev A."/>
            <person name="Mihova T."/>
            <person name="Mittelman R."/>
            <person name="Mlenga V."/>
            <person name="Montmayeur A."/>
            <person name="Mulrain L."/>
            <person name="Navidi A."/>
            <person name="Naylor J."/>
            <person name="Negash T."/>
            <person name="Nguyen T."/>
            <person name="Nguyen N."/>
            <person name="Nicol R."/>
            <person name="Norbu C."/>
            <person name="Norbu N."/>
            <person name="Novod N."/>
            <person name="O'Neill B."/>
            <person name="Osman S."/>
            <person name="Markiewicz E."/>
            <person name="Oyono O.L."/>
            <person name="Patti C."/>
            <person name="Phunkhang P."/>
            <person name="Pierre F."/>
            <person name="Priest M."/>
            <person name="Raghuraman S."/>
            <person name="Rege F."/>
            <person name="Reyes R."/>
            <person name="Rise C."/>
            <person name="Rogov P."/>
            <person name="Ross K."/>
            <person name="Ryan E."/>
            <person name="Settipalli S."/>
            <person name="Shea T."/>
            <person name="Sherpa N."/>
            <person name="Shi L."/>
            <person name="Shih D."/>
            <person name="Sparrow T."/>
            <person name="Spaulding J."/>
            <person name="Stalker J."/>
            <person name="Stange-Thomann N."/>
            <person name="Stavropoulos S."/>
            <person name="Stone C."/>
            <person name="Strader C."/>
            <person name="Tesfaye S."/>
            <person name="Thomson T."/>
            <person name="Thoulutsang Y."/>
            <person name="Thoulutsang D."/>
            <person name="Topham K."/>
            <person name="Topping I."/>
            <person name="Tsamla T."/>
            <person name="Vassiliev H."/>
            <person name="Vo A."/>
            <person name="Wangchuk T."/>
            <person name="Wangdi T."/>
            <person name="Weiand M."/>
            <person name="Wilkinson J."/>
            <person name="Wilson A."/>
            <person name="Yadav S."/>
            <person name="Young G."/>
            <person name="Yu Q."/>
            <person name="Zembek L."/>
            <person name="Zhong D."/>
            <person name="Zimmer A."/>
            <person name="Zwirko Z."/>
            <person name="Jaffe D.B."/>
            <person name="Alvarez P."/>
            <person name="Brockman W."/>
            <person name="Butler J."/>
            <person name="Chin C."/>
            <person name="Gnerre S."/>
            <person name="MacCallum I."/>
            <person name="Graves J.A."/>
            <person name="Ponting C.P."/>
            <person name="Breen M."/>
            <person name="Samollow P.B."/>
            <person name="Lander E.S."/>
            <person name="Lindblad-Toh K."/>
        </authorList>
    </citation>
    <scope>NUCLEOTIDE SEQUENCE [LARGE SCALE GENOMIC DNA]</scope>
</reference>
<dbReference type="Ensembl" id="ENSMODT00000065282.1">
    <property type="protein sequence ID" value="ENSMODP00000049815.1"/>
    <property type="gene ID" value="ENSMODG00000045895.1"/>
</dbReference>
<reference evidence="1" key="2">
    <citation type="submission" date="2025-08" db="UniProtKB">
        <authorList>
            <consortium name="Ensembl"/>
        </authorList>
    </citation>
    <scope>IDENTIFICATION</scope>
</reference>
<keyword evidence="2" id="KW-1185">Reference proteome</keyword>
<sequence length="89" mass="9992">IDEPKDLAKICSLSKGLQAAEVLGLRTPERRGTLVARKRNVSLRENDLKALQSVGQIVGEVLKQLTKEKFIRQLDKRSKGHGRKLAFKN</sequence>
<dbReference type="AlphaFoldDB" id="A0A5F8GQT8"/>
<evidence type="ECO:0000313" key="1">
    <source>
        <dbReference type="Ensembl" id="ENSMODP00000049815.1"/>
    </source>
</evidence>
<dbReference type="Proteomes" id="UP000002280">
    <property type="component" value="Chromosome 3"/>
</dbReference>
<name>A0A5F8GQT8_MONDO</name>